<reference evidence="9 10" key="1">
    <citation type="journal article" date="2013" name="PLoS ONE">
        <title>Genomic analysis of Melioribacter roseus, facultatively anaerobic organotrophic bacterium representing a novel deep lineage within Bacteriodetes/Chlorobi group.</title>
        <authorList>
            <person name="Kadnikov V.V."/>
            <person name="Mardanov A.V."/>
            <person name="Podosokorskaya O.A."/>
            <person name="Gavrilov S.N."/>
            <person name="Kublanov I.V."/>
            <person name="Beletsky A.V."/>
            <person name="Bonch-Osmolovskaya E.A."/>
            <person name="Ravin N.V."/>
        </authorList>
    </citation>
    <scope>NUCLEOTIDE SEQUENCE [LARGE SCALE GENOMIC DNA]</scope>
    <source>
        <strain evidence="10">JCM 17771 / P3M-2</strain>
    </source>
</reference>
<dbReference type="KEGG" id="mro:MROS_2022"/>
<evidence type="ECO:0000313" key="10">
    <source>
        <dbReference type="Proteomes" id="UP000009011"/>
    </source>
</evidence>
<dbReference type="EMBL" id="CP003557">
    <property type="protein sequence ID" value="AFN75254.1"/>
    <property type="molecule type" value="Genomic_DNA"/>
</dbReference>
<keyword evidence="6 7" id="KW-0472">Membrane</keyword>
<proteinExistence type="predicted"/>
<comment type="subcellular location">
    <subcellularLocation>
        <location evidence="1">Membrane</location>
        <topology evidence="1">Multi-pass membrane protein</topology>
    </subcellularLocation>
</comment>
<evidence type="ECO:0000256" key="7">
    <source>
        <dbReference type="SAM" id="Phobius"/>
    </source>
</evidence>
<dbReference type="InterPro" id="IPR050794">
    <property type="entry name" value="CPA2_transporter"/>
</dbReference>
<feature type="transmembrane region" description="Helical" evidence="7">
    <location>
        <begin position="250"/>
        <end position="281"/>
    </location>
</feature>
<dbReference type="Pfam" id="PF00999">
    <property type="entry name" value="Na_H_Exchanger"/>
    <property type="match status" value="1"/>
</dbReference>
<dbReference type="eggNOG" id="COG1762">
    <property type="taxonomic scope" value="Bacteria"/>
</dbReference>
<feature type="domain" description="PTS EIIA type-2" evidence="8">
    <location>
        <begin position="419"/>
        <end position="562"/>
    </location>
</feature>
<dbReference type="InterPro" id="IPR002178">
    <property type="entry name" value="PTS_EIIA_type-2_dom"/>
</dbReference>
<dbReference type="Proteomes" id="UP000009011">
    <property type="component" value="Chromosome"/>
</dbReference>
<keyword evidence="10" id="KW-1185">Reference proteome</keyword>
<dbReference type="PROSITE" id="PS51094">
    <property type="entry name" value="PTS_EIIA_TYPE_2"/>
    <property type="match status" value="1"/>
</dbReference>
<dbReference type="Pfam" id="PF00359">
    <property type="entry name" value="PTS_EIIA_2"/>
    <property type="match status" value="1"/>
</dbReference>
<dbReference type="PANTHER" id="PTHR32468">
    <property type="entry name" value="CATION/H + ANTIPORTER"/>
    <property type="match status" value="1"/>
</dbReference>
<keyword evidence="4 7" id="KW-1133">Transmembrane helix</keyword>
<keyword evidence="5" id="KW-0406">Ion transport</keyword>
<dbReference type="RefSeq" id="WP_014856686.1">
    <property type="nucleotide sequence ID" value="NC_018178.1"/>
</dbReference>
<sequence>MSMSASEITLFLVGLSIILLFARGFGELLRLAKQPIVIGEIIAGIVLGPTVFGYIFPGAFNKLFVESESISIALHAITLLGIVMLLLVSGIEIDLALLIRQSKKALLISILGVAFPFALGFTFAYLFPHKFDIVNYEDRLIYALFIGTALSITALPVVARTLMDLNIFKSEIGFSIITSAMFNDLVGWIIFSIILGMLGTNVGHGMSVENLVLMLFAFIFVSLLFLRKIFDYMLNFAKKYMSNPGGILNIIFIIGFSAAAFTEYIGIHAIFGAFIIGIAIGDSVHLTEDVREIINQFVTNIFAPLFFVSIGLRINFIQNFDPALLLILLALSVVGKVFGSTLGAKLGGFDKYDSWTIGFGLNSHGTIELVLGTVAYEAGLINERVFVALIIMALTTTLTSAPLMSYFIKKSRSRFSFAGILKKEAVFIADDSISDKKELIRKLSAKVAEVHGLNKDLIFDEVWKREETISTGLENHLAAPHARCDVKYPIAGLAVHKKGIDFDSLDGKPARLIILLITPKDKPELQLEMLSGIAQKLGKSDIIDYIINLNSKEEIIKTINRLFAS</sequence>
<dbReference type="InterPro" id="IPR016152">
    <property type="entry name" value="PTrfase/Anion_transptr"/>
</dbReference>
<dbReference type="Gene3D" id="3.40.930.10">
    <property type="entry name" value="Mannitol-specific EII, Chain A"/>
    <property type="match status" value="1"/>
</dbReference>
<feature type="transmembrane region" description="Helical" evidence="7">
    <location>
        <begin position="72"/>
        <end position="93"/>
    </location>
</feature>
<keyword evidence="3 7" id="KW-0812">Transmembrane</keyword>
<dbReference type="OrthoDB" id="9793589at2"/>
<protein>
    <submittedName>
        <fullName evidence="9">Putative Na/H antiporter</fullName>
    </submittedName>
</protein>
<dbReference type="eggNOG" id="COG0475">
    <property type="taxonomic scope" value="Bacteria"/>
</dbReference>
<evidence type="ECO:0000259" key="8">
    <source>
        <dbReference type="PROSITE" id="PS51094"/>
    </source>
</evidence>
<dbReference type="InterPro" id="IPR006153">
    <property type="entry name" value="Cation/H_exchanger_TM"/>
</dbReference>
<accession>I6ZT81</accession>
<name>I6ZT81_MELRP</name>
<feature type="transmembrane region" description="Helical" evidence="7">
    <location>
        <begin position="140"/>
        <end position="162"/>
    </location>
</feature>
<evidence type="ECO:0000256" key="3">
    <source>
        <dbReference type="ARBA" id="ARBA00022692"/>
    </source>
</evidence>
<dbReference type="STRING" id="1191523.MROS_2022"/>
<keyword evidence="2" id="KW-0813">Transport</keyword>
<dbReference type="GO" id="GO:1902600">
    <property type="term" value="P:proton transmembrane transport"/>
    <property type="evidence" value="ECO:0007669"/>
    <property type="project" value="InterPro"/>
</dbReference>
<dbReference type="AlphaFoldDB" id="I6ZT81"/>
<dbReference type="InterPro" id="IPR038770">
    <property type="entry name" value="Na+/solute_symporter_sf"/>
</dbReference>
<evidence type="ECO:0000313" key="9">
    <source>
        <dbReference type="EMBL" id="AFN75254.1"/>
    </source>
</evidence>
<feature type="transmembrane region" description="Helical" evidence="7">
    <location>
        <begin position="6"/>
        <end position="25"/>
    </location>
</feature>
<organism evidence="9 10">
    <name type="scientific">Melioribacter roseus (strain DSM 23840 / JCM 17771 / VKM B-2668 / P3M-2)</name>
    <dbReference type="NCBI Taxonomy" id="1191523"/>
    <lineage>
        <taxon>Bacteria</taxon>
        <taxon>Pseudomonadati</taxon>
        <taxon>Ignavibacteriota</taxon>
        <taxon>Ignavibacteria</taxon>
        <taxon>Ignavibacteriales</taxon>
        <taxon>Melioribacteraceae</taxon>
        <taxon>Melioribacter</taxon>
    </lineage>
</organism>
<dbReference type="Gene3D" id="1.20.1530.20">
    <property type="match status" value="1"/>
</dbReference>
<dbReference type="GO" id="GO:0015297">
    <property type="term" value="F:antiporter activity"/>
    <property type="evidence" value="ECO:0007669"/>
    <property type="project" value="InterPro"/>
</dbReference>
<feature type="transmembrane region" description="Helical" evidence="7">
    <location>
        <begin position="385"/>
        <end position="408"/>
    </location>
</feature>
<dbReference type="CDD" id="cd00211">
    <property type="entry name" value="PTS_IIA_fru"/>
    <property type="match status" value="1"/>
</dbReference>
<evidence type="ECO:0000256" key="4">
    <source>
        <dbReference type="ARBA" id="ARBA00022989"/>
    </source>
</evidence>
<gene>
    <name evidence="9" type="ordered locus">MROS_2022</name>
</gene>
<dbReference type="PATRIC" id="fig|1191523.3.peg.2138"/>
<evidence type="ECO:0000256" key="5">
    <source>
        <dbReference type="ARBA" id="ARBA00023065"/>
    </source>
</evidence>
<feature type="transmembrane region" description="Helical" evidence="7">
    <location>
        <begin position="324"/>
        <end position="344"/>
    </location>
</feature>
<feature type="transmembrane region" description="Helical" evidence="7">
    <location>
        <begin position="105"/>
        <end position="128"/>
    </location>
</feature>
<evidence type="ECO:0000256" key="6">
    <source>
        <dbReference type="ARBA" id="ARBA00023136"/>
    </source>
</evidence>
<dbReference type="GO" id="GO:0016020">
    <property type="term" value="C:membrane"/>
    <property type="evidence" value="ECO:0007669"/>
    <property type="project" value="UniProtKB-SubCell"/>
</dbReference>
<dbReference type="SUPFAM" id="SSF55804">
    <property type="entry name" value="Phoshotransferase/anion transport protein"/>
    <property type="match status" value="1"/>
</dbReference>
<evidence type="ECO:0000256" key="2">
    <source>
        <dbReference type="ARBA" id="ARBA00022448"/>
    </source>
</evidence>
<feature type="transmembrane region" description="Helical" evidence="7">
    <location>
        <begin position="293"/>
        <end position="312"/>
    </location>
</feature>
<dbReference type="PANTHER" id="PTHR32468:SF0">
    <property type="entry name" value="K(+)_H(+) ANTIPORTER 1"/>
    <property type="match status" value="1"/>
</dbReference>
<feature type="transmembrane region" description="Helical" evidence="7">
    <location>
        <begin position="211"/>
        <end position="230"/>
    </location>
</feature>
<feature type="transmembrane region" description="Helical" evidence="7">
    <location>
        <begin position="37"/>
        <end position="60"/>
    </location>
</feature>
<evidence type="ECO:0000256" key="1">
    <source>
        <dbReference type="ARBA" id="ARBA00004141"/>
    </source>
</evidence>
<dbReference type="HOGENOM" id="CLU_005126_7_0_10"/>
<feature type="transmembrane region" description="Helical" evidence="7">
    <location>
        <begin position="174"/>
        <end position="199"/>
    </location>
</feature>